<protein>
    <recommendedName>
        <fullName evidence="3">C2 domain-containing protein</fullName>
    </recommendedName>
</protein>
<sequence length="201" mass="23737">MDELISFDRNQRLKLILNNIKKLDHNDLHKIKKAILQQEFELDFDDYVPCVFKTKIKDIMYKSSYTNPVWNNNVKCKFKIEFDNNCNIDLCYEYKKSDTCHYGETLKYTDVDDNRLININIGKKSYTIGFNAKYDQTNFTMNNKALKLLDALSIKKNDLNKKNLGILIYNMVGQAKPEDYDGTIDIMQCNDFNNIMFIYEP</sequence>
<dbReference type="Proteomes" id="UP001321479">
    <property type="component" value="Segment"/>
</dbReference>
<reference evidence="1 2" key="1">
    <citation type="submission" date="2021-02" db="EMBL/GenBank/DDBJ databases">
        <title>Cotonvirus japonicus, which uses Golgi apparatus of host cells for its virion factory, phylogenetically links tailed tupanvirus and icosahedral mimivirus.</title>
        <authorList>
            <person name="Takahashi H."/>
            <person name="Fukaya S."/>
            <person name="Song C."/>
            <person name="Murata K."/>
            <person name="Takemura M."/>
        </authorList>
    </citation>
    <scope>NUCLEOTIDE SEQUENCE [LARGE SCALE GENOMIC DNA]</scope>
</reference>
<dbReference type="Pfam" id="PF19231">
    <property type="entry name" value="DUF5884"/>
    <property type="match status" value="1"/>
</dbReference>
<proteinExistence type="predicted"/>
<name>A0ABM7NR32_9VIRU</name>
<evidence type="ECO:0000313" key="1">
    <source>
        <dbReference type="EMBL" id="BCS82610.1"/>
    </source>
</evidence>
<dbReference type="InterPro" id="IPR045365">
    <property type="entry name" value="DUF5884"/>
</dbReference>
<dbReference type="GeneID" id="80557815"/>
<keyword evidence="2" id="KW-1185">Reference proteome</keyword>
<dbReference type="RefSeq" id="YP_010841218.1">
    <property type="nucleotide sequence ID" value="NC_079139.1"/>
</dbReference>
<organism evidence="1 2">
    <name type="scientific">Cotonvirus japonicus</name>
    <dbReference type="NCBI Taxonomy" id="2811091"/>
    <lineage>
        <taxon>Viruses</taxon>
        <taxon>Varidnaviria</taxon>
        <taxon>Bamfordvirae</taxon>
        <taxon>Nucleocytoviricota</taxon>
        <taxon>Megaviricetes</taxon>
        <taxon>Imitervirales</taxon>
        <taxon>Mimiviridae</taxon>
        <taxon>Megamimivirinae</taxon>
        <taxon>Cotonvirus</taxon>
        <taxon>Cotonvirus japonicum</taxon>
    </lineage>
</organism>
<dbReference type="EMBL" id="AP024483">
    <property type="protein sequence ID" value="BCS82610.1"/>
    <property type="molecule type" value="Genomic_DNA"/>
</dbReference>
<accession>A0ABM7NR32</accession>
<evidence type="ECO:0008006" key="3">
    <source>
        <dbReference type="Google" id="ProtNLM"/>
    </source>
</evidence>
<evidence type="ECO:0000313" key="2">
    <source>
        <dbReference type="Proteomes" id="UP001321479"/>
    </source>
</evidence>